<accession>A0ABT2CNS2</accession>
<gene>
    <name evidence="8" type="ORF">NX801_25280</name>
</gene>
<dbReference type="Pfam" id="PF13490">
    <property type="entry name" value="zf-HC2"/>
    <property type="match status" value="1"/>
</dbReference>
<dbReference type="InterPro" id="IPR039425">
    <property type="entry name" value="RNA_pol_sigma-70-like"/>
</dbReference>
<dbReference type="InterPro" id="IPR014284">
    <property type="entry name" value="RNA_pol_sigma-70_dom"/>
</dbReference>
<evidence type="ECO:0000256" key="2">
    <source>
        <dbReference type="ARBA" id="ARBA00023015"/>
    </source>
</evidence>
<evidence type="ECO:0000259" key="7">
    <source>
        <dbReference type="SMART" id="SM00776"/>
    </source>
</evidence>
<dbReference type="RefSeq" id="WP_258790202.1">
    <property type="nucleotide sequence ID" value="NZ_JANUGQ010000027.1"/>
</dbReference>
<feature type="compositionally biased region" description="Low complexity" evidence="6">
    <location>
        <begin position="64"/>
        <end position="115"/>
    </location>
</feature>
<dbReference type="Pfam" id="PF08305">
    <property type="entry name" value="NPCBM"/>
    <property type="match status" value="1"/>
</dbReference>
<dbReference type="SUPFAM" id="SSF49785">
    <property type="entry name" value="Galactose-binding domain-like"/>
    <property type="match status" value="1"/>
</dbReference>
<keyword evidence="9" id="KW-1185">Reference proteome</keyword>
<evidence type="ECO:0000256" key="3">
    <source>
        <dbReference type="ARBA" id="ARBA00023082"/>
    </source>
</evidence>
<feature type="compositionally biased region" description="Pro residues" evidence="6">
    <location>
        <begin position="498"/>
        <end position="513"/>
    </location>
</feature>
<evidence type="ECO:0000256" key="6">
    <source>
        <dbReference type="SAM" id="MobiDB-lite"/>
    </source>
</evidence>
<comment type="caution">
    <text evidence="8">The sequence shown here is derived from an EMBL/GenBank/DDBJ whole genome shotgun (WGS) entry which is preliminary data.</text>
</comment>
<evidence type="ECO:0000313" key="9">
    <source>
        <dbReference type="Proteomes" id="UP001431313"/>
    </source>
</evidence>
<organism evidence="8 9">
    <name type="scientific">Streptomyces pyxinae</name>
    <dbReference type="NCBI Taxonomy" id="2970734"/>
    <lineage>
        <taxon>Bacteria</taxon>
        <taxon>Bacillati</taxon>
        <taxon>Actinomycetota</taxon>
        <taxon>Actinomycetes</taxon>
        <taxon>Kitasatosporales</taxon>
        <taxon>Streptomycetaceae</taxon>
        <taxon>Streptomyces</taxon>
    </lineage>
</organism>
<dbReference type="Gene3D" id="1.10.10.10">
    <property type="entry name" value="Winged helix-like DNA-binding domain superfamily/Winged helix DNA-binding domain"/>
    <property type="match status" value="1"/>
</dbReference>
<feature type="compositionally biased region" description="Low complexity" evidence="6">
    <location>
        <begin position="488"/>
        <end position="497"/>
    </location>
</feature>
<proteinExistence type="inferred from homology"/>
<evidence type="ECO:0000256" key="5">
    <source>
        <dbReference type="ARBA" id="ARBA00023163"/>
    </source>
</evidence>
<feature type="region of interest" description="Disordered" evidence="6">
    <location>
        <begin position="488"/>
        <end position="598"/>
    </location>
</feature>
<dbReference type="Proteomes" id="UP001431313">
    <property type="component" value="Unassembled WGS sequence"/>
</dbReference>
<dbReference type="InterPro" id="IPR038637">
    <property type="entry name" value="NPCBM_sf"/>
</dbReference>
<dbReference type="Gene3D" id="1.10.10.1320">
    <property type="entry name" value="Anti-sigma factor, zinc-finger domain"/>
    <property type="match status" value="1"/>
</dbReference>
<evidence type="ECO:0000313" key="8">
    <source>
        <dbReference type="EMBL" id="MCS0638901.1"/>
    </source>
</evidence>
<dbReference type="InterPro" id="IPR013325">
    <property type="entry name" value="RNA_pol_sigma_r2"/>
</dbReference>
<dbReference type="SUPFAM" id="SSF88659">
    <property type="entry name" value="Sigma3 and sigma4 domains of RNA polymerase sigma factors"/>
    <property type="match status" value="1"/>
</dbReference>
<sequence>MSDDDRDEAAGTGRTRGRHRALPDDRSGHAPAAGTDTGARGHRRGADGLSGQVPKQGQRGGAPGAAAWAAGSAPDGVPGAFAEEAPVADGAAGAGPEEAPEAPVGAAGEAVEPGGWNVPPQRASGSAPGSVLPPPLDLPPSDADLVRRMRDGDDGAYGELYRRHSGAVRRYARSCCRDDHTAEDLTAEVFARALQAVRGGTGPRHAVRPYLLTTVRHVAAAWTRTARRERLVEDFAVFAAEAMRTAEVPGDDTVELGAEVRAMHEAEQSLAMRAFRSLPERWQAVLWHTTVEEESPSEVAPLFGLTANATSVLASRAREGLKQAYLQAHVSESLTSGGDCARYADRLGAYARGGLRTRAERGLRKHLEECSRCRLAVGELEYVNSGIPAVVPVAVIGWFAAGFTLKATGALAGGTVVGGAAGAVAGALSGGGAGAGAGAGAGVGAGGSGAAGGTAEGLGAPVKAGLAAAAAVAATAGLVWALAGDPGTGPETAARPPATRPVVPPPAPEPVRPSPSASAPTPERTLAPPPAPVEPAPAEPAPPRPSAAAPSPEPSPSERAPAPGPKPTPRPERPPAPTPRPTPRPTPPPSSKPPTPPAVYQVAELPYSLLGDHTAPEIRFDGSSPLWQRRGLSIAGTRYAHGATVHAPSSVLIDLNRPCVAYEALAGVDDLGPALGAVRFSVFGGDGGGGGDGGEGAGGGERLWRSPVLRAGDTPVPVRVDLTGQRTIRLVVEAVGPLGSVPPADWAQSRISCG</sequence>
<dbReference type="InterPro" id="IPR008979">
    <property type="entry name" value="Galactose-bd-like_sf"/>
</dbReference>
<dbReference type="Gene3D" id="2.60.120.1060">
    <property type="entry name" value="NPCBM/NEW2 domain"/>
    <property type="match status" value="1"/>
</dbReference>
<feature type="domain" description="Glycosyl hydrolase family 98 putative carbohydrate-binding module" evidence="7">
    <location>
        <begin position="595"/>
        <end position="753"/>
    </location>
</feature>
<dbReference type="PRINTS" id="PR01217">
    <property type="entry name" value="PRICHEXTENSN"/>
</dbReference>
<evidence type="ECO:0000256" key="1">
    <source>
        <dbReference type="ARBA" id="ARBA00010641"/>
    </source>
</evidence>
<comment type="similarity">
    <text evidence="1">Belongs to the sigma-70 factor family. ECF subfamily.</text>
</comment>
<evidence type="ECO:0000256" key="4">
    <source>
        <dbReference type="ARBA" id="ARBA00023125"/>
    </source>
</evidence>
<name>A0ABT2CNS2_9ACTN</name>
<dbReference type="InterPro" id="IPR013324">
    <property type="entry name" value="RNA_pol_sigma_r3/r4-like"/>
</dbReference>
<dbReference type="Gene3D" id="1.10.1740.10">
    <property type="match status" value="1"/>
</dbReference>
<dbReference type="InterPro" id="IPR041916">
    <property type="entry name" value="Anti_sigma_zinc_sf"/>
</dbReference>
<dbReference type="PANTHER" id="PTHR43133">
    <property type="entry name" value="RNA POLYMERASE ECF-TYPE SIGMA FACTO"/>
    <property type="match status" value="1"/>
</dbReference>
<dbReference type="SUPFAM" id="SSF88946">
    <property type="entry name" value="Sigma2 domain of RNA polymerase sigma factors"/>
    <property type="match status" value="1"/>
</dbReference>
<keyword evidence="3" id="KW-0731">Sigma factor</keyword>
<keyword evidence="5" id="KW-0804">Transcription</keyword>
<reference evidence="8" key="1">
    <citation type="submission" date="2022-08" db="EMBL/GenBank/DDBJ databases">
        <authorList>
            <person name="Somphong A."/>
            <person name="Phongsopitanun W."/>
        </authorList>
    </citation>
    <scope>NUCLEOTIDE SEQUENCE</scope>
    <source>
        <strain evidence="8">LP05-1</strain>
    </source>
</reference>
<protein>
    <submittedName>
        <fullName evidence="8">Sigma-70 family RNA polymerase sigma factor</fullName>
    </submittedName>
</protein>
<dbReference type="InterPro" id="IPR013222">
    <property type="entry name" value="Glyco_hyd_98_carb-bd"/>
</dbReference>
<dbReference type="InterPro" id="IPR027383">
    <property type="entry name" value="Znf_put"/>
</dbReference>
<dbReference type="InterPro" id="IPR007627">
    <property type="entry name" value="RNA_pol_sigma70_r2"/>
</dbReference>
<dbReference type="Pfam" id="PF04542">
    <property type="entry name" value="Sigma70_r2"/>
    <property type="match status" value="1"/>
</dbReference>
<dbReference type="NCBIfam" id="TIGR02937">
    <property type="entry name" value="sigma70-ECF"/>
    <property type="match status" value="1"/>
</dbReference>
<keyword evidence="4" id="KW-0238">DNA-binding</keyword>
<feature type="compositionally biased region" description="Low complexity" evidence="6">
    <location>
        <begin position="514"/>
        <end position="523"/>
    </location>
</feature>
<feature type="compositionally biased region" description="Pro residues" evidence="6">
    <location>
        <begin position="562"/>
        <end position="597"/>
    </location>
</feature>
<dbReference type="PANTHER" id="PTHR43133:SF8">
    <property type="entry name" value="RNA POLYMERASE SIGMA FACTOR HI_1459-RELATED"/>
    <property type="match status" value="1"/>
</dbReference>
<keyword evidence="2" id="KW-0805">Transcription regulation</keyword>
<feature type="region of interest" description="Disordered" evidence="6">
    <location>
        <begin position="1"/>
        <end position="138"/>
    </location>
</feature>
<feature type="compositionally biased region" description="Pro residues" evidence="6">
    <location>
        <begin position="527"/>
        <end position="555"/>
    </location>
</feature>
<dbReference type="SMART" id="SM00776">
    <property type="entry name" value="NPCBM"/>
    <property type="match status" value="1"/>
</dbReference>
<dbReference type="EMBL" id="JANUGQ010000027">
    <property type="protein sequence ID" value="MCS0638901.1"/>
    <property type="molecule type" value="Genomic_DNA"/>
</dbReference>
<dbReference type="InterPro" id="IPR036388">
    <property type="entry name" value="WH-like_DNA-bd_sf"/>
</dbReference>